<dbReference type="Proteomes" id="UP000287651">
    <property type="component" value="Unassembled WGS sequence"/>
</dbReference>
<feature type="compositionally biased region" description="Basic and acidic residues" evidence="1">
    <location>
        <begin position="65"/>
        <end position="88"/>
    </location>
</feature>
<name>A0A427AKU6_ENSVE</name>
<dbReference type="EMBL" id="AMZH03002067">
    <property type="protein sequence ID" value="RRT76888.1"/>
    <property type="molecule type" value="Genomic_DNA"/>
</dbReference>
<sequence length="224" mass="26044">MPFTRQQKKDRNISDLETYAMASEDLIDAKLQAFETCMENKLRALLVEFRLGQSLSPTRSQQGESPDRPPREEEHAMDPTSTHKVDFTRWEDGDPTGWLSRAERYFHYDRTPEASMVEITTIHLEGDIIQWYNWIECTQGVPTWRQFKSSLLIRFGSSEYESIDGQLAKIRQTSTIQEYQTRETPVSMVPPDSGRSAKRILSNRYMLPVPGSTDRNGKPWYKML</sequence>
<comment type="caution">
    <text evidence="3">The sequence shown here is derived from an EMBL/GenBank/DDBJ whole genome shotgun (WGS) entry which is preliminary data.</text>
</comment>
<reference evidence="3 4" key="1">
    <citation type="journal article" date="2014" name="Agronomy (Basel)">
        <title>A Draft Genome Sequence for Ensete ventricosum, the Drought-Tolerant Tree Against Hunger.</title>
        <authorList>
            <person name="Harrison J."/>
            <person name="Moore K.A."/>
            <person name="Paszkiewicz K."/>
            <person name="Jones T."/>
            <person name="Grant M."/>
            <person name="Ambacheew D."/>
            <person name="Muzemil S."/>
            <person name="Studholme D.J."/>
        </authorList>
    </citation>
    <scope>NUCLEOTIDE SEQUENCE [LARGE SCALE GENOMIC DNA]</scope>
</reference>
<evidence type="ECO:0000313" key="4">
    <source>
        <dbReference type="Proteomes" id="UP000287651"/>
    </source>
</evidence>
<evidence type="ECO:0000259" key="2">
    <source>
        <dbReference type="Pfam" id="PF03732"/>
    </source>
</evidence>
<evidence type="ECO:0000256" key="1">
    <source>
        <dbReference type="SAM" id="MobiDB-lite"/>
    </source>
</evidence>
<proteinExistence type="predicted"/>
<accession>A0A427AKU6</accession>
<organism evidence="3 4">
    <name type="scientific">Ensete ventricosum</name>
    <name type="common">Abyssinian banana</name>
    <name type="synonym">Musa ensete</name>
    <dbReference type="NCBI Taxonomy" id="4639"/>
    <lineage>
        <taxon>Eukaryota</taxon>
        <taxon>Viridiplantae</taxon>
        <taxon>Streptophyta</taxon>
        <taxon>Embryophyta</taxon>
        <taxon>Tracheophyta</taxon>
        <taxon>Spermatophyta</taxon>
        <taxon>Magnoliopsida</taxon>
        <taxon>Liliopsida</taxon>
        <taxon>Zingiberales</taxon>
        <taxon>Musaceae</taxon>
        <taxon>Ensete</taxon>
    </lineage>
</organism>
<dbReference type="AlphaFoldDB" id="A0A427AKU6"/>
<protein>
    <recommendedName>
        <fullName evidence="2">Retrotransposon gag domain-containing protein</fullName>
    </recommendedName>
</protein>
<evidence type="ECO:0000313" key="3">
    <source>
        <dbReference type="EMBL" id="RRT76888.1"/>
    </source>
</evidence>
<dbReference type="Pfam" id="PF03732">
    <property type="entry name" value="Retrotrans_gag"/>
    <property type="match status" value="1"/>
</dbReference>
<feature type="compositionally biased region" description="Polar residues" evidence="1">
    <location>
        <begin position="55"/>
        <end position="64"/>
    </location>
</feature>
<dbReference type="InterPro" id="IPR005162">
    <property type="entry name" value="Retrotrans_gag_dom"/>
</dbReference>
<feature type="domain" description="Retrotransposon gag" evidence="2">
    <location>
        <begin position="119"/>
        <end position="182"/>
    </location>
</feature>
<feature type="region of interest" description="Disordered" evidence="1">
    <location>
        <begin position="55"/>
        <end position="88"/>
    </location>
</feature>
<gene>
    <name evidence="3" type="ORF">B296_00010864</name>
</gene>